<dbReference type="EMBL" id="CP029487">
    <property type="protein sequence ID" value="QCT71210.1"/>
    <property type="molecule type" value="Genomic_DNA"/>
</dbReference>
<dbReference type="KEGG" id="emt:CPZ25_007675"/>
<sequence>MENEKFQNPFAVGKSGLNSDLWPQTIKCIGELANDRKTASGNLIKMRRKPPLNQKARGFLYMNFPF</sequence>
<dbReference type="Proteomes" id="UP000218387">
    <property type="component" value="Chromosome"/>
</dbReference>
<evidence type="ECO:0000313" key="1">
    <source>
        <dbReference type="EMBL" id="QCT71210.1"/>
    </source>
</evidence>
<proteinExistence type="predicted"/>
<accession>A0A4P9C709</accession>
<protein>
    <submittedName>
        <fullName evidence="1">Uncharacterized protein</fullName>
    </submittedName>
</protein>
<dbReference type="RefSeq" id="WP_096920446.1">
    <property type="nucleotide sequence ID" value="NZ_CP029487.1"/>
</dbReference>
<gene>
    <name evidence="1" type="ORF">CPZ25_007675</name>
</gene>
<keyword evidence="2" id="KW-1185">Reference proteome</keyword>
<name>A0A4P9C709_EUBML</name>
<evidence type="ECO:0000313" key="2">
    <source>
        <dbReference type="Proteomes" id="UP000218387"/>
    </source>
</evidence>
<dbReference type="AlphaFoldDB" id="A0A4P9C709"/>
<organism evidence="1 2">
    <name type="scientific">Eubacterium maltosivorans</name>
    <dbReference type="NCBI Taxonomy" id="2041044"/>
    <lineage>
        <taxon>Bacteria</taxon>
        <taxon>Bacillati</taxon>
        <taxon>Bacillota</taxon>
        <taxon>Clostridia</taxon>
        <taxon>Eubacteriales</taxon>
        <taxon>Eubacteriaceae</taxon>
        <taxon>Eubacterium</taxon>
    </lineage>
</organism>
<reference evidence="1 2" key="1">
    <citation type="submission" date="2018-05" db="EMBL/GenBank/DDBJ databases">
        <title>Genome comparison of Eubacterium sp.</title>
        <authorList>
            <person name="Feng Y."/>
            <person name="Sanchez-Andrea I."/>
            <person name="Stams A.J.M."/>
            <person name="De Vos W.M."/>
        </authorList>
    </citation>
    <scope>NUCLEOTIDE SEQUENCE [LARGE SCALE GENOMIC DNA]</scope>
    <source>
        <strain evidence="1 2">YI</strain>
    </source>
</reference>